<evidence type="ECO:0000313" key="3">
    <source>
        <dbReference type="EMBL" id="SFC06661.1"/>
    </source>
</evidence>
<dbReference type="Gene3D" id="3.10.105.10">
    <property type="entry name" value="Dipeptide-binding Protein, Domain 3"/>
    <property type="match status" value="2"/>
</dbReference>
<feature type="signal peptide" evidence="1">
    <location>
        <begin position="1"/>
        <end position="23"/>
    </location>
</feature>
<keyword evidence="4" id="KW-1185">Reference proteome</keyword>
<evidence type="ECO:0000313" key="4">
    <source>
        <dbReference type="Proteomes" id="UP000199046"/>
    </source>
</evidence>
<accession>A0A1I1G592</accession>
<dbReference type="CDD" id="cd13642">
    <property type="entry name" value="PBP2_BCP_1"/>
    <property type="match status" value="1"/>
</dbReference>
<feature type="chain" id="PRO_5011571884" evidence="1">
    <location>
        <begin position="24"/>
        <end position="323"/>
    </location>
</feature>
<proteinExistence type="predicted"/>
<dbReference type="GO" id="GO:0043190">
    <property type="term" value="C:ATP-binding cassette (ABC) transporter complex"/>
    <property type="evidence" value="ECO:0007669"/>
    <property type="project" value="InterPro"/>
</dbReference>
<feature type="domain" description="ABC-type glycine betaine transport system substrate-binding" evidence="2">
    <location>
        <begin position="28"/>
        <end position="311"/>
    </location>
</feature>
<dbReference type="Gene3D" id="3.40.190.100">
    <property type="entry name" value="Glycine betaine-binding periplasmic protein, domain 2"/>
    <property type="match status" value="1"/>
</dbReference>
<gene>
    <name evidence="3" type="ORF">SAMN05421848_0417</name>
</gene>
<dbReference type="Pfam" id="PF04069">
    <property type="entry name" value="OpuAC"/>
    <property type="match status" value="1"/>
</dbReference>
<reference evidence="4" key="1">
    <citation type="submission" date="2016-10" db="EMBL/GenBank/DDBJ databases">
        <authorList>
            <person name="Varghese N."/>
            <person name="Submissions S."/>
        </authorList>
    </citation>
    <scope>NUCLEOTIDE SEQUENCE [LARGE SCALE GENOMIC DNA]</scope>
    <source>
        <strain evidence="4">DSM 23439</strain>
    </source>
</reference>
<dbReference type="OrthoDB" id="9787902at2"/>
<dbReference type="Proteomes" id="UP000199046">
    <property type="component" value="Unassembled WGS sequence"/>
</dbReference>
<evidence type="ECO:0000256" key="1">
    <source>
        <dbReference type="SAM" id="SignalP"/>
    </source>
</evidence>
<dbReference type="STRING" id="402385.SAMN05421848_0417"/>
<keyword evidence="1" id="KW-0732">Signal</keyword>
<dbReference type="GO" id="GO:0022857">
    <property type="term" value="F:transmembrane transporter activity"/>
    <property type="evidence" value="ECO:0007669"/>
    <property type="project" value="InterPro"/>
</dbReference>
<dbReference type="EMBL" id="FOLY01000001">
    <property type="protein sequence ID" value="SFC06661.1"/>
    <property type="molecule type" value="Genomic_DNA"/>
</dbReference>
<dbReference type="RefSeq" id="WP_090130307.1">
    <property type="nucleotide sequence ID" value="NZ_FOLY01000001.1"/>
</dbReference>
<dbReference type="AlphaFoldDB" id="A0A1I1G592"/>
<sequence>MTSLPHLATGLLLGATLATTANAADSRPIAITDPGYATAQGTAYVVEALIQDRFGDQTRIVNTTSVPVIWEALNRNNGDIDIWTDVWLPNQAPFVDQYTGDKGQAILAQPSYAGTQGYCTTRATAEKHDIHSVYDLSNPDKISAFDSNGDGKGEIWLGAAGWLSTGFERIRARDYGFADFFDLQTTDEAVATAALDAAVKKGTGWVGYCYAPHQNFARYDLVQLEEPPYDPNAWNVVDSSDPNWLEKSSIASAYKDAAIHMAYSRSLKTRAPEVAALLERVTFTTEEVNQLAYAIAVENTPPREAAQEWIAAHPDIVAQWTAD</sequence>
<dbReference type="InterPro" id="IPR007210">
    <property type="entry name" value="ABC_Gly_betaine_transp_sub-bd"/>
</dbReference>
<protein>
    <submittedName>
        <fullName evidence="3">Glycine betaine/proline transport system substrate-binding protein</fullName>
    </submittedName>
</protein>
<organism evidence="3 4">
    <name type="scientific">Kushneria avicenniae</name>
    <dbReference type="NCBI Taxonomy" id="402385"/>
    <lineage>
        <taxon>Bacteria</taxon>
        <taxon>Pseudomonadati</taxon>
        <taxon>Pseudomonadota</taxon>
        <taxon>Gammaproteobacteria</taxon>
        <taxon>Oceanospirillales</taxon>
        <taxon>Halomonadaceae</taxon>
        <taxon>Kushneria</taxon>
    </lineage>
</organism>
<evidence type="ECO:0000259" key="2">
    <source>
        <dbReference type="Pfam" id="PF04069"/>
    </source>
</evidence>
<name>A0A1I1G592_9GAMM</name>
<dbReference type="SUPFAM" id="SSF53850">
    <property type="entry name" value="Periplasmic binding protein-like II"/>
    <property type="match status" value="1"/>
</dbReference>